<evidence type="ECO:0000313" key="2">
    <source>
        <dbReference type="Proteomes" id="UP000283786"/>
    </source>
</evidence>
<dbReference type="InterPro" id="IPR029058">
    <property type="entry name" value="AB_hydrolase_fold"/>
</dbReference>
<gene>
    <name evidence="1" type="ORF">PSAL_036090</name>
</gene>
<accession>A0A418SD99</accession>
<dbReference type="EMBL" id="CP060437">
    <property type="protein sequence ID" value="QPM92345.1"/>
    <property type="molecule type" value="Genomic_DNA"/>
</dbReference>
<dbReference type="KEGG" id="palw:PSAL_036090"/>
<protein>
    <recommendedName>
        <fullName evidence="3">Alpha/beta hydrolase family protein</fullName>
    </recommendedName>
</protein>
<dbReference type="AlphaFoldDB" id="A0A418SD99"/>
<evidence type="ECO:0000313" key="1">
    <source>
        <dbReference type="EMBL" id="QPM92345.1"/>
    </source>
</evidence>
<name>A0A418SD99_9RHOB</name>
<keyword evidence="1" id="KW-0614">Plasmid</keyword>
<geneLocation type="plasmid" evidence="1 2">
    <name>p202</name>
</geneLocation>
<evidence type="ECO:0008006" key="3">
    <source>
        <dbReference type="Google" id="ProtNLM"/>
    </source>
</evidence>
<proteinExistence type="predicted"/>
<dbReference type="Proteomes" id="UP000283786">
    <property type="component" value="Plasmid p202"/>
</dbReference>
<sequence length="316" mass="34983">MEMSVYELDLGDEHRITFHENDPTCSKIIVCFAPQGGGMGPVGFGASVCIKNGWNYIYVGKAQQTKFRSLSLETFYDAVARVVDGKDVVSYGSSAGGYAALYYGGAIDARILSACPRNSQHPLHYRPATIKRLGAEKINELKRGFYHTPDLKDCPISKFSPTIVYDERQPKDRKTVEKWVLPAYPDATLINIPNSGHKPLEMLKQAGSLTYLLNSFVAGESIENDRLRFPEGTLNRQLDDGVLAFNASDFTRAGHLLNVEMATLRKKKLFSVYLDSVVQSGAPELVQSLKERVDAGDVMIEALSPRSRSKVNRILG</sequence>
<keyword evidence="2" id="KW-1185">Reference proteome</keyword>
<organism evidence="1 2">
    <name type="scientific">Pseudooceanicola algae</name>
    <dbReference type="NCBI Taxonomy" id="1537215"/>
    <lineage>
        <taxon>Bacteria</taxon>
        <taxon>Pseudomonadati</taxon>
        <taxon>Pseudomonadota</taxon>
        <taxon>Alphaproteobacteria</taxon>
        <taxon>Rhodobacterales</taxon>
        <taxon>Paracoccaceae</taxon>
        <taxon>Pseudooceanicola</taxon>
    </lineage>
</organism>
<dbReference type="SUPFAM" id="SSF53474">
    <property type="entry name" value="alpha/beta-Hydrolases"/>
    <property type="match status" value="1"/>
</dbReference>
<reference evidence="1 2" key="1">
    <citation type="submission" date="2020-08" db="EMBL/GenBank/DDBJ databases">
        <title>Genome sequence of Rhodobacteraceae bacterium Lw-13e.</title>
        <authorList>
            <person name="Poehlein A."/>
            <person name="Wolter L."/>
            <person name="Daniel R."/>
            <person name="Brinkhoff T."/>
        </authorList>
    </citation>
    <scope>NUCLEOTIDE SEQUENCE [LARGE SCALE GENOMIC DNA]</scope>
    <source>
        <strain evidence="1 2">Lw-13e</strain>
        <plasmid evidence="1 2">p202</plasmid>
    </source>
</reference>